<dbReference type="Proteomes" id="UP001153954">
    <property type="component" value="Unassembled WGS sequence"/>
</dbReference>
<dbReference type="GO" id="GO:0016616">
    <property type="term" value="F:oxidoreductase activity, acting on the CH-OH group of donors, NAD or NADP as acceptor"/>
    <property type="evidence" value="ECO:0007669"/>
    <property type="project" value="UniProtKB-ARBA"/>
</dbReference>
<dbReference type="PANTHER" id="PTHR43827:SF3">
    <property type="entry name" value="NADP-DEPENDENT OXIDOREDUCTASE DOMAIN-CONTAINING PROTEIN"/>
    <property type="match status" value="1"/>
</dbReference>
<proteinExistence type="inferred from homology"/>
<dbReference type="SUPFAM" id="SSF51430">
    <property type="entry name" value="NAD(P)-linked oxidoreductase"/>
    <property type="match status" value="1"/>
</dbReference>
<feature type="site" description="Lowers pKa of active site Tyr" evidence="6">
    <location>
        <position position="106"/>
    </location>
</feature>
<evidence type="ECO:0000313" key="9">
    <source>
        <dbReference type="EMBL" id="CAH2098423.1"/>
    </source>
</evidence>
<evidence type="ECO:0000313" key="10">
    <source>
        <dbReference type="Proteomes" id="UP001153954"/>
    </source>
</evidence>
<dbReference type="InterPro" id="IPR023210">
    <property type="entry name" value="NADP_OxRdtase_dom"/>
</dbReference>
<evidence type="ECO:0000256" key="7">
    <source>
        <dbReference type="SAM" id="SignalP"/>
    </source>
</evidence>
<keyword evidence="2" id="KW-0521">NADP</keyword>
<organism evidence="9 10">
    <name type="scientific">Euphydryas editha</name>
    <name type="common">Edith's checkerspot</name>
    <dbReference type="NCBI Taxonomy" id="104508"/>
    <lineage>
        <taxon>Eukaryota</taxon>
        <taxon>Metazoa</taxon>
        <taxon>Ecdysozoa</taxon>
        <taxon>Arthropoda</taxon>
        <taxon>Hexapoda</taxon>
        <taxon>Insecta</taxon>
        <taxon>Pterygota</taxon>
        <taxon>Neoptera</taxon>
        <taxon>Endopterygota</taxon>
        <taxon>Lepidoptera</taxon>
        <taxon>Glossata</taxon>
        <taxon>Ditrysia</taxon>
        <taxon>Papilionoidea</taxon>
        <taxon>Nymphalidae</taxon>
        <taxon>Nymphalinae</taxon>
        <taxon>Euphydryas</taxon>
    </lineage>
</organism>
<evidence type="ECO:0000256" key="2">
    <source>
        <dbReference type="ARBA" id="ARBA00022857"/>
    </source>
</evidence>
<dbReference type="FunFam" id="3.20.20.100:FF:000002">
    <property type="entry name" value="2,5-diketo-D-gluconic acid reductase A"/>
    <property type="match status" value="1"/>
</dbReference>
<evidence type="ECO:0000256" key="1">
    <source>
        <dbReference type="ARBA" id="ARBA00007905"/>
    </source>
</evidence>
<evidence type="ECO:0000256" key="3">
    <source>
        <dbReference type="ARBA" id="ARBA00023002"/>
    </source>
</evidence>
<feature type="domain" description="NADP-dependent oxidoreductase" evidence="8">
    <location>
        <begin position="43"/>
        <end position="306"/>
    </location>
</feature>
<comment type="similarity">
    <text evidence="1">Belongs to the aldo/keto reductase family.</text>
</comment>
<dbReference type="PRINTS" id="PR00069">
    <property type="entry name" value="ALDKETRDTASE"/>
</dbReference>
<dbReference type="AlphaFoldDB" id="A0AAU9UGX5"/>
<dbReference type="PROSITE" id="PS00063">
    <property type="entry name" value="ALDOKETO_REDUCTASE_3"/>
    <property type="match status" value="1"/>
</dbReference>
<comment type="caution">
    <text evidence="9">The sequence shown here is derived from an EMBL/GenBank/DDBJ whole genome shotgun (WGS) entry which is preliminary data.</text>
</comment>
<reference evidence="9" key="1">
    <citation type="submission" date="2022-03" db="EMBL/GenBank/DDBJ databases">
        <authorList>
            <person name="Tunstrom K."/>
        </authorList>
    </citation>
    <scope>NUCLEOTIDE SEQUENCE</scope>
</reference>
<gene>
    <name evidence="9" type="ORF">EEDITHA_LOCUS13535</name>
</gene>
<dbReference type="PIRSF" id="PIRSF000097">
    <property type="entry name" value="AKR"/>
    <property type="match status" value="1"/>
</dbReference>
<feature type="binding site" evidence="5">
    <location>
        <position position="139"/>
    </location>
    <ligand>
        <name>substrate</name>
    </ligand>
</feature>
<feature type="chain" id="PRO_5043460040" description="NADP-dependent oxidoreductase domain-containing protein" evidence="7">
    <location>
        <begin position="20"/>
        <end position="328"/>
    </location>
</feature>
<dbReference type="EMBL" id="CAKOGL010000019">
    <property type="protein sequence ID" value="CAH2098423.1"/>
    <property type="molecule type" value="Genomic_DNA"/>
</dbReference>
<name>A0AAU9UGX5_EUPED</name>
<dbReference type="InterPro" id="IPR036812">
    <property type="entry name" value="NAD(P)_OxRdtase_dom_sf"/>
</dbReference>
<dbReference type="InterPro" id="IPR020471">
    <property type="entry name" value="AKR"/>
</dbReference>
<keyword evidence="3" id="KW-0560">Oxidoreductase</keyword>
<evidence type="ECO:0000256" key="6">
    <source>
        <dbReference type="PIRSR" id="PIRSR000097-3"/>
    </source>
</evidence>
<dbReference type="Pfam" id="PF00248">
    <property type="entry name" value="Aldo_ket_red"/>
    <property type="match status" value="1"/>
</dbReference>
<dbReference type="PANTHER" id="PTHR43827">
    <property type="entry name" value="2,5-DIKETO-D-GLUCONIC ACID REDUCTASE"/>
    <property type="match status" value="1"/>
</dbReference>
<protein>
    <recommendedName>
        <fullName evidence="8">NADP-dependent oxidoreductase domain-containing protein</fullName>
    </recommendedName>
</protein>
<sequence>MFAILLQLSAIVTVSTVHATDSMSSSSHTILLNDGNRIPILSFGTVGKTNIADKVVKPAVIEAIEAGYRQIDVAAAYKNEEYIGEALVDVINRGIVAREELWITLKLHPKVGTREGVLPALQDSLKKLKIDYLDLILIHSPDNILDILEYDYLNVWKGLEDAKKLNLARSIGVSNFNSTHINRILANSEIVPATNEIEVNPTYTNLELVAYCQSLNITVLSYAPFGFMVPRPFSLVPVVSTFEEPILVQLAQKYGKMPSQIVIRYLIDRGTIPIPKSVNVTRIHSNMDVFDFQLLPEEIICINELNQDVKVYHFKGKPFLAVLEYYGL</sequence>
<keyword evidence="7" id="KW-0732">Signal</keyword>
<evidence type="ECO:0000256" key="4">
    <source>
        <dbReference type="PIRSR" id="PIRSR000097-1"/>
    </source>
</evidence>
<accession>A0AAU9UGX5</accession>
<dbReference type="InterPro" id="IPR018170">
    <property type="entry name" value="Aldo/ket_reductase_CS"/>
</dbReference>
<feature type="active site" description="Proton donor" evidence="4">
    <location>
        <position position="77"/>
    </location>
</feature>
<keyword evidence="10" id="KW-1185">Reference proteome</keyword>
<evidence type="ECO:0000259" key="8">
    <source>
        <dbReference type="Pfam" id="PF00248"/>
    </source>
</evidence>
<evidence type="ECO:0000256" key="5">
    <source>
        <dbReference type="PIRSR" id="PIRSR000097-2"/>
    </source>
</evidence>
<feature type="signal peptide" evidence="7">
    <location>
        <begin position="1"/>
        <end position="19"/>
    </location>
</feature>
<dbReference type="PROSITE" id="PS00062">
    <property type="entry name" value="ALDOKETO_REDUCTASE_2"/>
    <property type="match status" value="1"/>
</dbReference>
<dbReference type="Gene3D" id="3.20.20.100">
    <property type="entry name" value="NADP-dependent oxidoreductase domain"/>
    <property type="match status" value="1"/>
</dbReference>